<keyword evidence="2" id="KW-1185">Reference proteome</keyword>
<proteinExistence type="predicted"/>
<sequence>MNIRIFTIVLLISVQVIVCAENEDENDQDTFVPTDEWKPVKKGQKVPEGLHIRINLETGEREAKLIKKSKETDKNALSLTSSTENENGEDVIDDKLKISLSELKQSLKNIKNEAKDNNIKNKFRSYEELKKDFEDLNMKPKSELEILRELIEKHSDIISRKEIDEEEILTILEDLEYLVHQYDNANEFISLNGLNEVVYKNLNSSNTEIKRESLKLLGASIQNNAMVKIHALDSGSIDILLRMIVLENDPSVKYRALFALGGLLRSFPFAQLKFIENAGLSVFFKLFDLENLKIQLKTLTIINDLLQEEIDAEHDDNKEKANQYKNVNFREHLLKNNYCNVLNKLLVNSVSIDSNDHDIIEKCLLALYTVIDDCNTSLTDKSRDIVLSLRNLYKKLSEKEKQNQDVKSDDNHDYYSGLYELSNNIVKRYQKNKDEL</sequence>
<dbReference type="EMBL" id="CM043019">
    <property type="protein sequence ID" value="KAI4461993.1"/>
    <property type="molecule type" value="Genomic_DNA"/>
</dbReference>
<organism evidence="1 2">
    <name type="scientific">Holotrichia oblita</name>
    <name type="common">Chafer beetle</name>
    <dbReference type="NCBI Taxonomy" id="644536"/>
    <lineage>
        <taxon>Eukaryota</taxon>
        <taxon>Metazoa</taxon>
        <taxon>Ecdysozoa</taxon>
        <taxon>Arthropoda</taxon>
        <taxon>Hexapoda</taxon>
        <taxon>Insecta</taxon>
        <taxon>Pterygota</taxon>
        <taxon>Neoptera</taxon>
        <taxon>Endopterygota</taxon>
        <taxon>Coleoptera</taxon>
        <taxon>Polyphaga</taxon>
        <taxon>Scarabaeiformia</taxon>
        <taxon>Scarabaeidae</taxon>
        <taxon>Melolonthinae</taxon>
        <taxon>Holotrichia</taxon>
    </lineage>
</organism>
<evidence type="ECO:0000313" key="2">
    <source>
        <dbReference type="Proteomes" id="UP001056778"/>
    </source>
</evidence>
<reference evidence="1" key="1">
    <citation type="submission" date="2022-04" db="EMBL/GenBank/DDBJ databases">
        <title>Chromosome-scale genome assembly of Holotrichia oblita Faldermann.</title>
        <authorList>
            <person name="Rongchong L."/>
        </authorList>
    </citation>
    <scope>NUCLEOTIDE SEQUENCE</scope>
    <source>
        <strain evidence="1">81SQS9</strain>
    </source>
</reference>
<evidence type="ECO:0000313" key="1">
    <source>
        <dbReference type="EMBL" id="KAI4461993.1"/>
    </source>
</evidence>
<name>A0ACB9T5A6_HOLOL</name>
<dbReference type="Proteomes" id="UP001056778">
    <property type="component" value="Chromosome 5"/>
</dbReference>
<protein>
    <submittedName>
        <fullName evidence="1">Protein folding regulator</fullName>
    </submittedName>
</protein>
<accession>A0ACB9T5A6</accession>
<comment type="caution">
    <text evidence="1">The sequence shown here is derived from an EMBL/GenBank/DDBJ whole genome shotgun (WGS) entry which is preliminary data.</text>
</comment>
<gene>
    <name evidence="1" type="ORF">MML48_5g00019915</name>
</gene>